<evidence type="ECO:0000256" key="1">
    <source>
        <dbReference type="SAM" id="SignalP"/>
    </source>
</evidence>
<dbReference type="Proteomes" id="UP000005113">
    <property type="component" value="Unassembled WGS sequence"/>
</dbReference>
<dbReference type="OrthoDB" id="1466900at2"/>
<evidence type="ECO:0000313" key="2">
    <source>
        <dbReference type="EMBL" id="EJF53663.1"/>
    </source>
</evidence>
<organism evidence="2 3">
    <name type="scientific">Saprospira grandis DSM 2844</name>
    <dbReference type="NCBI Taxonomy" id="694433"/>
    <lineage>
        <taxon>Bacteria</taxon>
        <taxon>Pseudomonadati</taxon>
        <taxon>Bacteroidota</taxon>
        <taxon>Saprospiria</taxon>
        <taxon>Saprospirales</taxon>
        <taxon>Saprospiraceae</taxon>
        <taxon>Saprospira</taxon>
    </lineage>
</organism>
<dbReference type="HOGENOM" id="CLU_955632_0_0_10"/>
<sequence>MKKLTIFLMAVLFAAGANAQVEQVTSKNGLDVMPEAGQFAIGFDAAPFLGYVGDFFNNTSNNNLSATYVDNNSGLQLYGKYFLSESQAIRGRLRLNQNTVQQVNRVMTDGQNQTNIEVEDELVSNTFTVELGGGLEWRRSKGRIVGVYGAEANIGMSTSGSTYTYGNEMSVDNQLPTTTTNFNSGASSRQADRMVSARGANSFSIGARGFAGVEYFVAPQISLGAEFYLGIAYRGTNRSQVVTEEFNPVTQEAVEITDVDAGTLTEFGINTADYGGAINLMFHF</sequence>
<name>J1I5L7_9BACT</name>
<accession>J1I5L7</accession>
<protein>
    <recommendedName>
        <fullName evidence="4">Outer membrane protein beta-barrel domain-containing protein</fullName>
    </recommendedName>
</protein>
<proteinExistence type="predicted"/>
<feature type="signal peptide" evidence="1">
    <location>
        <begin position="1"/>
        <end position="19"/>
    </location>
</feature>
<dbReference type="EMBL" id="JH719942">
    <property type="protein sequence ID" value="EJF53663.1"/>
    <property type="molecule type" value="Genomic_DNA"/>
</dbReference>
<reference evidence="3" key="1">
    <citation type="journal article" date="2012" name="Stand. Genomic Sci.">
        <title>Permanent draft genome sequence of the gliding predator Saprospira grandis strain Sa g1 (= HR1).</title>
        <authorList>
            <person name="Mavromatis K."/>
            <person name="Chertkov O."/>
            <person name="Lapidus A."/>
            <person name="Nolan M."/>
            <person name="Lucas S."/>
            <person name="Tice H."/>
            <person name="Del Rio T.G."/>
            <person name="Cheng J.F."/>
            <person name="Han C."/>
            <person name="Tapia R."/>
            <person name="Bruce D."/>
            <person name="Goodwin L.A."/>
            <person name="Pitluck S."/>
            <person name="Huntemann M."/>
            <person name="Liolios K."/>
            <person name="Pagani I."/>
            <person name="Ivanova N."/>
            <person name="Mikhailova N."/>
            <person name="Pati A."/>
            <person name="Chen A."/>
            <person name="Palaniappan K."/>
            <person name="Land M."/>
            <person name="Brambilla E.M."/>
            <person name="Rohde M."/>
            <person name="Spring S."/>
            <person name="Goker M."/>
            <person name="Detter J.C."/>
            <person name="Bristow J."/>
            <person name="Eisen J.A."/>
            <person name="Markowitz V."/>
            <person name="Hugenholtz P."/>
            <person name="Kyrpides N.C."/>
            <person name="Klenk H.P."/>
            <person name="Woyke T."/>
        </authorList>
    </citation>
    <scope>NUCLEOTIDE SEQUENCE [LARGE SCALE GENOMIC DNA]</scope>
    <source>
        <strain evidence="3">DSM 2844</strain>
    </source>
</reference>
<keyword evidence="1" id="KW-0732">Signal</keyword>
<gene>
    <name evidence="2" type="ORF">SapgrDRAFT_1972</name>
</gene>
<evidence type="ECO:0000313" key="3">
    <source>
        <dbReference type="Proteomes" id="UP000005113"/>
    </source>
</evidence>
<dbReference type="AlphaFoldDB" id="J1I5L7"/>
<evidence type="ECO:0008006" key="4">
    <source>
        <dbReference type="Google" id="ProtNLM"/>
    </source>
</evidence>
<feature type="chain" id="PRO_5003743782" description="Outer membrane protein beta-barrel domain-containing protein" evidence="1">
    <location>
        <begin position="20"/>
        <end position="284"/>
    </location>
</feature>